<dbReference type="Gene3D" id="3.20.20.240">
    <property type="entry name" value="Methylmalonyl-CoA mutase"/>
    <property type="match status" value="1"/>
</dbReference>
<feature type="binding site" evidence="4">
    <location>
        <position position="68"/>
    </location>
    <ligand>
        <name>adenosylcob(III)alamin</name>
        <dbReference type="ChEBI" id="CHEBI:18408"/>
    </ligand>
</feature>
<comment type="pathway">
    <text evidence="4">Amino-acid degradation; L-glutamate degradation via mesaconate pathway; acetate and pyruvate from L-glutamate: step 1/4.</text>
</comment>
<dbReference type="Proteomes" id="UP000198656">
    <property type="component" value="Unassembled WGS sequence"/>
</dbReference>
<feature type="binding site" evidence="4">
    <location>
        <position position="326"/>
    </location>
    <ligand>
        <name>adenosylcob(III)alamin</name>
        <dbReference type="ChEBI" id="CHEBI:18408"/>
    </ligand>
</feature>
<proteinExistence type="inferred from homology"/>
<dbReference type="GO" id="GO:0050097">
    <property type="term" value="F:methylaspartate mutase activity"/>
    <property type="evidence" value="ECO:0007669"/>
    <property type="project" value="UniProtKB-UniRule"/>
</dbReference>
<keyword evidence="3 4" id="KW-0170">Cobalt</keyword>
<organism evidence="5 6">
    <name type="scientific">Desulfosporosinus hippei DSM 8344</name>
    <dbReference type="NCBI Taxonomy" id="1121419"/>
    <lineage>
        <taxon>Bacteria</taxon>
        <taxon>Bacillati</taxon>
        <taxon>Bacillota</taxon>
        <taxon>Clostridia</taxon>
        <taxon>Eubacteriales</taxon>
        <taxon>Desulfitobacteriaceae</taxon>
        <taxon>Desulfosporosinus</taxon>
    </lineage>
</organism>
<dbReference type="InterPro" id="IPR016176">
    <property type="entry name" value="Cbl-dep_enz_cat"/>
</dbReference>
<evidence type="ECO:0000256" key="3">
    <source>
        <dbReference type="ARBA" id="ARBA00023285"/>
    </source>
</evidence>
<dbReference type="Pfam" id="PF06368">
    <property type="entry name" value="Met_asp_mut_E"/>
    <property type="match status" value="1"/>
</dbReference>
<evidence type="ECO:0000256" key="1">
    <source>
        <dbReference type="ARBA" id="ARBA00022628"/>
    </source>
</evidence>
<dbReference type="EMBL" id="FNCP01000025">
    <property type="protein sequence ID" value="SDI04753.1"/>
    <property type="molecule type" value="Genomic_DNA"/>
</dbReference>
<dbReference type="AlphaFoldDB" id="A0A1G8HDN1"/>
<protein>
    <recommendedName>
        <fullName evidence="4">Glutamate mutase epsilon subunit</fullName>
        <ecNumber evidence="4">5.4.99.1</ecNumber>
    </recommendedName>
    <alternativeName>
        <fullName evidence="4">Glutamate mutase E chain</fullName>
    </alternativeName>
    <alternativeName>
        <fullName evidence="4">Glutamate mutase large subunit</fullName>
    </alternativeName>
    <alternativeName>
        <fullName evidence="4">Methylaspartate mutase</fullName>
    </alternativeName>
</protein>
<dbReference type="STRING" id="1121419.SAMN05443529_12514"/>
<dbReference type="SUPFAM" id="SSF51703">
    <property type="entry name" value="Cobalamin (vitamin B12)-dependent enzymes"/>
    <property type="match status" value="1"/>
</dbReference>
<feature type="binding site" evidence="4">
    <location>
        <position position="171"/>
    </location>
    <ligand>
        <name>L-glutamate</name>
        <dbReference type="ChEBI" id="CHEBI:29985"/>
    </ligand>
</feature>
<dbReference type="CDD" id="cd00245">
    <property type="entry name" value="Glm_e"/>
    <property type="match status" value="1"/>
</dbReference>
<sequence>MDLTVRQMDTEEFQRQRQEVLGQWPTGKDVSFEEAVAYQKSLPKSKIFAEKLAEGKAKGLTFAQPRAGVALLSEHIELLRFLQDEGGADFLPSTIDSYTRQNRYTEAQAGIEESAMIGRSMLNGFPAVNHGVAACRQIVESVQVPVQVRHGTPDARLLAEITIAGGFTDYEGGGISYNIPYSKDVSIESTIKYWQYVDRLIGLYEEQGVKINREPFGPLTGTLVPPSISHAVAVIEGILAVSQGVRSLTLGYGQCGNLIQDVAALHTLPVLAEEYLAKLGLPKVMITTVFHQWMGGFPQDEAKAFGVISWGAVTAALGKATKVIVKTPHEALGIPTKEANAAGIRTTKQILTMLKDQTLPMTPELALEEEMILAETRAILDRVLDLGEGDAAVGTVRAFQAGVIDVPFAPSRYNAGKILPARDTSGAVRLLDFGNVPFDESIREFHRERIAQRGRDEDRDPSFQMVIDDIYAIGKGMLVGRPRG</sequence>
<comment type="cofactor">
    <cofactor evidence="4">
        <name>adenosylcob(III)alamin</name>
        <dbReference type="ChEBI" id="CHEBI:18408"/>
    </cofactor>
</comment>
<reference evidence="6" key="1">
    <citation type="submission" date="2016-10" db="EMBL/GenBank/DDBJ databases">
        <authorList>
            <person name="Varghese N."/>
            <person name="Submissions S."/>
        </authorList>
    </citation>
    <scope>NUCLEOTIDE SEQUENCE [LARGE SCALE GENOMIC DNA]</scope>
    <source>
        <strain evidence="6">DSM 8344</strain>
    </source>
</reference>
<comment type="similarity">
    <text evidence="4">Belongs to the methylaspartate mutase GlmE subunit family.</text>
</comment>
<feature type="binding site" evidence="4">
    <location>
        <position position="330"/>
    </location>
    <ligand>
        <name>adenosylcob(III)alamin</name>
        <dbReference type="ChEBI" id="CHEBI:18408"/>
    </ligand>
</feature>
<evidence type="ECO:0000313" key="6">
    <source>
        <dbReference type="Proteomes" id="UP000198656"/>
    </source>
</evidence>
<feature type="binding site" evidence="4">
    <location>
        <position position="180"/>
    </location>
    <ligand>
        <name>adenosylcob(III)alamin</name>
        <dbReference type="ChEBI" id="CHEBI:18408"/>
    </ligand>
</feature>
<evidence type="ECO:0000256" key="4">
    <source>
        <dbReference type="HAMAP-Rule" id="MF_01923"/>
    </source>
</evidence>
<dbReference type="Gene3D" id="3.90.970.10">
    <property type="match status" value="1"/>
</dbReference>
<dbReference type="OrthoDB" id="9763360at2"/>
<comment type="catalytic activity">
    <reaction evidence="4">
        <text>(2S,3S)-3-methyl-L-aspartate = L-glutamate</text>
        <dbReference type="Rhea" id="RHEA:12857"/>
        <dbReference type="ChEBI" id="CHEBI:29985"/>
        <dbReference type="ChEBI" id="CHEBI:58724"/>
        <dbReference type="EC" id="5.4.99.1"/>
    </reaction>
</comment>
<keyword evidence="6" id="KW-1185">Reference proteome</keyword>
<name>A0A1G8HDN1_9FIRM</name>
<feature type="binding site" evidence="4">
    <location>
        <position position="123"/>
    </location>
    <ligand>
        <name>adenosylcob(III)alamin</name>
        <dbReference type="ChEBI" id="CHEBI:18408"/>
    </ligand>
</feature>
<dbReference type="GO" id="GO:0031419">
    <property type="term" value="F:cobalamin binding"/>
    <property type="evidence" value="ECO:0007669"/>
    <property type="project" value="UniProtKB-KW"/>
</dbReference>
<feature type="binding site" evidence="4">
    <location>
        <position position="334"/>
    </location>
    <ligand>
        <name>adenosylcob(III)alamin</name>
        <dbReference type="ChEBI" id="CHEBI:18408"/>
    </ligand>
</feature>
<accession>A0A1G8HDN1</accession>
<dbReference type="RefSeq" id="WP_092335034.1">
    <property type="nucleotide sequence ID" value="NZ_FNCP01000025.1"/>
</dbReference>
<dbReference type="GO" id="GO:0019670">
    <property type="term" value="P:anaerobic L-glutamate catabolic process"/>
    <property type="evidence" value="ECO:0007669"/>
    <property type="project" value="InterPro"/>
</dbReference>
<feature type="binding site" evidence="4">
    <location>
        <begin position="149"/>
        <end position="150"/>
    </location>
    <ligand>
        <name>L-glutamate</name>
        <dbReference type="ChEBI" id="CHEBI:29985"/>
    </ligand>
</feature>
<dbReference type="GO" id="GO:0019553">
    <property type="term" value="P:L-glutamate catabolic process via L-citramalate"/>
    <property type="evidence" value="ECO:0007669"/>
    <property type="project" value="UniProtKB-UniRule"/>
</dbReference>
<gene>
    <name evidence="4" type="primary">glmE</name>
    <name evidence="5" type="ORF">SAMN05443529_12514</name>
</gene>
<feature type="binding site" evidence="4">
    <location>
        <position position="177"/>
    </location>
    <ligand>
        <name>L-glutamate</name>
        <dbReference type="ChEBI" id="CHEBI:29985"/>
    </ligand>
</feature>
<keyword evidence="1 4" id="KW-0846">Cobalamin</keyword>
<keyword evidence="2 4" id="KW-0413">Isomerase</keyword>
<feature type="binding site" evidence="4">
    <location>
        <position position="66"/>
    </location>
    <ligand>
        <name>L-glutamate</name>
        <dbReference type="ChEBI" id="CHEBI:29985"/>
    </ligand>
</feature>
<evidence type="ECO:0000256" key="2">
    <source>
        <dbReference type="ARBA" id="ARBA00023235"/>
    </source>
</evidence>
<dbReference type="NCBIfam" id="TIGR01503">
    <property type="entry name" value="MthylAspMut_E"/>
    <property type="match status" value="1"/>
</dbReference>
<feature type="binding site" evidence="4">
    <location>
        <position position="181"/>
    </location>
    <ligand>
        <name>L-glutamate</name>
        <dbReference type="ChEBI" id="CHEBI:29985"/>
    </ligand>
</feature>
<dbReference type="InterPro" id="IPR006396">
    <property type="entry name" value="Glu_mut_E"/>
</dbReference>
<dbReference type="PIRSF" id="PIRSF001495">
    <property type="entry name" value="Met_asp_mut_epsi"/>
    <property type="match status" value="1"/>
</dbReference>
<dbReference type="UniPathway" id="UPA00561">
    <property type="reaction ID" value="UER00617"/>
</dbReference>
<feature type="binding site" evidence="4">
    <location>
        <position position="100"/>
    </location>
    <ligand>
        <name>L-glutamate</name>
        <dbReference type="ChEBI" id="CHEBI:29985"/>
    </ligand>
</feature>
<evidence type="ECO:0000313" key="5">
    <source>
        <dbReference type="EMBL" id="SDI04753.1"/>
    </source>
</evidence>
<comment type="function">
    <text evidence="4">Catalyzes the carbon skeleton rearrangement of L-glutamate to L-threo-3-methylaspartate ((2S,3S)-3-methylaspartate).</text>
</comment>
<dbReference type="InterPro" id="IPR014714">
    <property type="entry name" value="Glu_mut_E_C_dom_sf"/>
</dbReference>
<dbReference type="EC" id="5.4.99.1" evidence="4"/>
<feature type="binding site" evidence="4">
    <location>
        <position position="297"/>
    </location>
    <ligand>
        <name>adenosylcob(III)alamin</name>
        <dbReference type="ChEBI" id="CHEBI:18408"/>
    </ligand>
</feature>
<dbReference type="HAMAP" id="MF_01923">
    <property type="entry name" value="Me_Asp_mutase_E"/>
    <property type="match status" value="1"/>
</dbReference>
<comment type="subunit">
    <text evidence="4">Heterotetramer composed of 2 epsilon subunits (GlmE) and 2 sigma subunits (GlmS). GlmE exists as a homodimer and GlmS as a monomer.</text>
</comment>